<accession>A0A858R3Y9</accession>
<proteinExistence type="predicted"/>
<sequence>MDDARPAFAALKDEQVAVSRETADRLDASVAIATEMVEYADPLPDCDADGRPFFQVIAPPDIREYTLVREADDTDESYAKRVALFDRVLTAGGY</sequence>
<keyword evidence="2" id="KW-1185">Reference proteome</keyword>
<protein>
    <submittedName>
        <fullName evidence="1">Uncharacterized protein</fullName>
    </submittedName>
</protein>
<name>A0A858R3Y9_9PROT</name>
<dbReference type="KEGG" id="acru:HHL28_02525"/>
<dbReference type="AlphaFoldDB" id="A0A858R3Y9"/>
<organism evidence="1 2">
    <name type="scientific">Aerophototrophica crusticola</name>
    <dbReference type="NCBI Taxonomy" id="1709002"/>
    <lineage>
        <taxon>Bacteria</taxon>
        <taxon>Pseudomonadati</taxon>
        <taxon>Pseudomonadota</taxon>
        <taxon>Alphaproteobacteria</taxon>
        <taxon>Rhodospirillales</taxon>
        <taxon>Rhodospirillaceae</taxon>
        <taxon>Aerophototrophica</taxon>
    </lineage>
</organism>
<gene>
    <name evidence="1" type="ORF">HHL28_02525</name>
</gene>
<evidence type="ECO:0000313" key="1">
    <source>
        <dbReference type="EMBL" id="QJE72130.1"/>
    </source>
</evidence>
<dbReference type="EMBL" id="CP051775">
    <property type="protein sequence ID" value="QJE72130.1"/>
    <property type="molecule type" value="Genomic_DNA"/>
</dbReference>
<reference evidence="1" key="1">
    <citation type="submission" date="2020-04" db="EMBL/GenBank/DDBJ databases">
        <title>A desert anoxygenic phototrophic bacterium fixes CO2 using RubisCO under aerobic conditions.</title>
        <authorList>
            <person name="Tang K."/>
        </authorList>
    </citation>
    <scope>NUCLEOTIDE SEQUENCE [LARGE SCALE GENOMIC DNA]</scope>
    <source>
        <strain evidence="1">MIMtkB3</strain>
    </source>
</reference>
<dbReference type="Proteomes" id="UP000501891">
    <property type="component" value="Chromosome"/>
</dbReference>
<evidence type="ECO:0000313" key="2">
    <source>
        <dbReference type="Proteomes" id="UP000501891"/>
    </source>
</evidence>